<dbReference type="Pfam" id="PF07727">
    <property type="entry name" value="RVT_2"/>
    <property type="match status" value="1"/>
</dbReference>
<keyword evidence="2" id="KW-0378">Hydrolase</keyword>
<keyword evidence="1" id="KW-0479">Metal-binding</keyword>
<dbReference type="GO" id="GO:0016787">
    <property type="term" value="F:hydrolase activity"/>
    <property type="evidence" value="ECO:0007669"/>
    <property type="project" value="UniProtKB-KW"/>
</dbReference>
<name>A0A392LWM2_9FABA</name>
<protein>
    <submittedName>
        <fullName evidence="5">Retrovirus-related Pol polyprotein from transposon TNT 1-94</fullName>
    </submittedName>
</protein>
<feature type="domain" description="Integrase catalytic" evidence="4">
    <location>
        <begin position="92"/>
        <end position="256"/>
    </location>
</feature>
<dbReference type="InterPro" id="IPR039537">
    <property type="entry name" value="Retrotran_Ty1/copia-like"/>
</dbReference>
<dbReference type="InterPro" id="IPR043502">
    <property type="entry name" value="DNA/RNA_pol_sf"/>
</dbReference>
<sequence>MNSSDSTCLDTSFPSVNVAQLEINANSSVFSPMSHANYNLWHARLGHPHHDSLRIALQLCNINVPSKPQTELCSACCLGKSRRIHAPLSKTIYKSPFELVVCDLWGPAPMKSSTGFTYFLTCIDAYSRFTWVYPLKLKSETLTKFVEFKKMVELQFNCKIRTVQTDGGGEFRPFTKFLTNLGVVHRLTCPHTHHQNGLVERKHRHLVETGLTLLSQANIPLKNWDHAFITAAFLINKMPTPILQNNSPYFTLLNKQPDYKALKIFGCACFPFLRPYHTTKLAYRSQECVFLGYSSTYKGYKCLSPDGHIYVSKDVLFNEQKFPYHQLFPSSHTTTPPPISSTSLSQVPLHLPTQVLDPVPITIVPNTTISEPSSSASSTPSSPHNHDPTTPQPSSPPNSENSYSNSSNIQMSNASQHIFSPLSSGSTPESSHEQITTPQPSQNHTMITRSKARANPTLLLTHFEPTTAKQALQSSEWVKAMQEEYNALMKNNTWTLVDPPNHKRPIGCKWVFRIKENPDGTINKYKARLVAKGFHQKAGSDFTETFSPVVKPVTVRTVLTIVVTNKWPIQQIDVNNAFLNGLLEEEVYMQQPPGFETSDKTLVCKLNKAL</sequence>
<dbReference type="InterPro" id="IPR036397">
    <property type="entry name" value="RNaseH_sf"/>
</dbReference>
<accession>A0A392LWM2</accession>
<reference evidence="5 6" key="1">
    <citation type="journal article" date="2018" name="Front. Plant Sci.">
        <title>Red Clover (Trifolium pratense) and Zigzag Clover (T. medium) - A Picture of Genomic Similarities and Differences.</title>
        <authorList>
            <person name="Dluhosova J."/>
            <person name="Istvanek J."/>
            <person name="Nedelnik J."/>
            <person name="Repkova J."/>
        </authorList>
    </citation>
    <scope>NUCLEOTIDE SEQUENCE [LARGE SCALE GENOMIC DNA]</scope>
    <source>
        <strain evidence="6">cv. 10/8</strain>
        <tissue evidence="5">Leaf</tissue>
    </source>
</reference>
<dbReference type="GO" id="GO:0015074">
    <property type="term" value="P:DNA integration"/>
    <property type="evidence" value="ECO:0007669"/>
    <property type="project" value="InterPro"/>
</dbReference>
<dbReference type="GO" id="GO:0046872">
    <property type="term" value="F:metal ion binding"/>
    <property type="evidence" value="ECO:0007669"/>
    <property type="project" value="UniProtKB-KW"/>
</dbReference>
<evidence type="ECO:0000313" key="6">
    <source>
        <dbReference type="Proteomes" id="UP000265520"/>
    </source>
</evidence>
<dbReference type="InterPro" id="IPR013103">
    <property type="entry name" value="RVT_2"/>
</dbReference>
<comment type="caution">
    <text evidence="5">The sequence shown here is derived from an EMBL/GenBank/DDBJ whole genome shotgun (WGS) entry which is preliminary data.</text>
</comment>
<gene>
    <name evidence="5" type="ORF">A2U01_0000109</name>
</gene>
<dbReference type="SUPFAM" id="SSF56672">
    <property type="entry name" value="DNA/RNA polymerases"/>
    <property type="match status" value="1"/>
</dbReference>
<dbReference type="InterPro" id="IPR025724">
    <property type="entry name" value="GAG-pre-integrase_dom"/>
</dbReference>
<evidence type="ECO:0000259" key="4">
    <source>
        <dbReference type="PROSITE" id="PS50994"/>
    </source>
</evidence>
<feature type="compositionally biased region" description="Polar residues" evidence="3">
    <location>
        <begin position="409"/>
        <end position="418"/>
    </location>
</feature>
<dbReference type="PANTHER" id="PTHR42648">
    <property type="entry name" value="TRANSPOSASE, PUTATIVE-RELATED"/>
    <property type="match status" value="1"/>
</dbReference>
<feature type="compositionally biased region" description="Low complexity" evidence="3">
    <location>
        <begin position="420"/>
        <end position="429"/>
    </location>
</feature>
<dbReference type="Pfam" id="PF25597">
    <property type="entry name" value="SH3_retrovirus"/>
    <property type="match status" value="1"/>
</dbReference>
<dbReference type="InterPro" id="IPR012337">
    <property type="entry name" value="RNaseH-like_sf"/>
</dbReference>
<dbReference type="Pfam" id="PF00665">
    <property type="entry name" value="rve"/>
    <property type="match status" value="1"/>
</dbReference>
<dbReference type="PANTHER" id="PTHR42648:SF26">
    <property type="entry name" value="INTEGRASE CATALYTIC DOMAIN-CONTAINING PROTEIN"/>
    <property type="match status" value="1"/>
</dbReference>
<dbReference type="Gene3D" id="3.30.420.10">
    <property type="entry name" value="Ribonuclease H-like superfamily/Ribonuclease H"/>
    <property type="match status" value="1"/>
</dbReference>
<feature type="compositionally biased region" description="Polar residues" evidence="3">
    <location>
        <begin position="433"/>
        <end position="447"/>
    </location>
</feature>
<dbReference type="AlphaFoldDB" id="A0A392LWM2"/>
<evidence type="ECO:0000256" key="1">
    <source>
        <dbReference type="ARBA" id="ARBA00022723"/>
    </source>
</evidence>
<dbReference type="Proteomes" id="UP000265520">
    <property type="component" value="Unassembled WGS sequence"/>
</dbReference>
<dbReference type="Pfam" id="PF13976">
    <property type="entry name" value="gag_pre-integrs"/>
    <property type="match status" value="1"/>
</dbReference>
<dbReference type="InterPro" id="IPR057670">
    <property type="entry name" value="SH3_retrovirus"/>
</dbReference>
<dbReference type="InterPro" id="IPR001584">
    <property type="entry name" value="Integrase_cat-core"/>
</dbReference>
<evidence type="ECO:0000256" key="2">
    <source>
        <dbReference type="ARBA" id="ARBA00022801"/>
    </source>
</evidence>
<evidence type="ECO:0000256" key="3">
    <source>
        <dbReference type="SAM" id="MobiDB-lite"/>
    </source>
</evidence>
<dbReference type="EMBL" id="LXQA010000065">
    <property type="protein sequence ID" value="MCH79360.1"/>
    <property type="molecule type" value="Genomic_DNA"/>
</dbReference>
<feature type="compositionally biased region" description="Low complexity" evidence="3">
    <location>
        <begin position="367"/>
        <end position="383"/>
    </location>
</feature>
<dbReference type="GO" id="GO:0003676">
    <property type="term" value="F:nucleic acid binding"/>
    <property type="evidence" value="ECO:0007669"/>
    <property type="project" value="InterPro"/>
</dbReference>
<organism evidence="5 6">
    <name type="scientific">Trifolium medium</name>
    <dbReference type="NCBI Taxonomy" id="97028"/>
    <lineage>
        <taxon>Eukaryota</taxon>
        <taxon>Viridiplantae</taxon>
        <taxon>Streptophyta</taxon>
        <taxon>Embryophyta</taxon>
        <taxon>Tracheophyta</taxon>
        <taxon>Spermatophyta</taxon>
        <taxon>Magnoliopsida</taxon>
        <taxon>eudicotyledons</taxon>
        <taxon>Gunneridae</taxon>
        <taxon>Pentapetalae</taxon>
        <taxon>rosids</taxon>
        <taxon>fabids</taxon>
        <taxon>Fabales</taxon>
        <taxon>Fabaceae</taxon>
        <taxon>Papilionoideae</taxon>
        <taxon>50 kb inversion clade</taxon>
        <taxon>NPAAA clade</taxon>
        <taxon>Hologalegina</taxon>
        <taxon>IRL clade</taxon>
        <taxon>Trifolieae</taxon>
        <taxon>Trifolium</taxon>
    </lineage>
</organism>
<feature type="compositionally biased region" description="Low complexity" evidence="3">
    <location>
        <begin position="397"/>
        <end position="408"/>
    </location>
</feature>
<keyword evidence="6" id="KW-1185">Reference proteome</keyword>
<evidence type="ECO:0000313" key="5">
    <source>
        <dbReference type="EMBL" id="MCH79360.1"/>
    </source>
</evidence>
<dbReference type="PROSITE" id="PS50994">
    <property type="entry name" value="INTEGRASE"/>
    <property type="match status" value="1"/>
</dbReference>
<proteinExistence type="predicted"/>
<feature type="region of interest" description="Disordered" evidence="3">
    <location>
        <begin position="364"/>
        <end position="447"/>
    </location>
</feature>
<dbReference type="SUPFAM" id="SSF53098">
    <property type="entry name" value="Ribonuclease H-like"/>
    <property type="match status" value="1"/>
</dbReference>